<dbReference type="InterPro" id="IPR025420">
    <property type="entry name" value="DUF4143"/>
</dbReference>
<evidence type="ECO:0000259" key="1">
    <source>
        <dbReference type="Pfam" id="PF13635"/>
    </source>
</evidence>
<dbReference type="PANTHER" id="PTHR33295:SF18">
    <property type="entry name" value="AAA+ ATPASE DOMAIN-CONTAINING PROTEIN"/>
    <property type="match status" value="1"/>
</dbReference>
<dbReference type="Proteomes" id="UP000011599">
    <property type="component" value="Unassembled WGS sequence"/>
</dbReference>
<name>L9VS43_9EURY</name>
<feature type="domain" description="DUF4143" evidence="1">
    <location>
        <begin position="326"/>
        <end position="467"/>
    </location>
</feature>
<dbReference type="PANTHER" id="PTHR33295">
    <property type="entry name" value="ATPASE"/>
    <property type="match status" value="1"/>
</dbReference>
<evidence type="ECO:0000313" key="2">
    <source>
        <dbReference type="EMBL" id="ELY39817.1"/>
    </source>
</evidence>
<dbReference type="PATRIC" id="fig|1114856.3.peg.2934"/>
<protein>
    <recommendedName>
        <fullName evidence="1">DUF4143 domain-containing protein</fullName>
    </recommendedName>
</protein>
<proteinExistence type="predicted"/>
<keyword evidence="3" id="KW-1185">Reference proteome</keyword>
<dbReference type="OrthoDB" id="204168at2157"/>
<gene>
    <name evidence="2" type="ORF">C496_14106</name>
</gene>
<dbReference type="eggNOG" id="arCOG03167">
    <property type="taxonomic scope" value="Archaea"/>
</dbReference>
<evidence type="ECO:0000313" key="3">
    <source>
        <dbReference type="Proteomes" id="UP000011599"/>
    </source>
</evidence>
<sequence length="551" mass="62442">MSTKLARSFSDTLDFISEAEAQNPWWRSNAADSLPEIDAEERSDLYNLVKAFHGTKLIDESNDRTNVARTITGPYGIGKTTLLRKFINVSLSTTDAQLTDQIDDQDTDYELENALANEQILYLPLEDSQYRLLPQEARIQKFIEVIEWYQQTQVTQGSHLIIVDDIDVLASDNPEAWKEPLLRVLYDNTYLIVSASSDDHTVLEGDHDHFRLIPEKFADWVERTKTGKVRSFAKTRHKGGGTDGELLQTARKQLKGGTETAVQQSLTAFDEIYFEPDITELKSKLKQYVNAYLHEGGLPVTETHEEGAQQARANLQLLVYKSLAEQHSLRNPENLFKLCAAAALPDDDAINYTDLANNTGIDRRTLDDYFDYLEQAIVLSRSHDYSLQSHREGRLYLRDPLHMAMFSQRQLRGSDSGWNREFESAVAQQVCFDHLKRLTHLSENYKSDVEYAETSSGLVDFVVRSDTEPLSIPISLAYQGVKTPAEATAAVEAFDPTNAQPAHDEGAFRSPYRIVLTDIVPRDCQDTGTLRVEKDGCILYYIPFWLLLLAI</sequence>
<dbReference type="InterPro" id="IPR027417">
    <property type="entry name" value="P-loop_NTPase"/>
</dbReference>
<reference evidence="2 3" key="1">
    <citation type="journal article" date="2014" name="PLoS Genet.">
        <title>Phylogenetically driven sequencing of extremely halophilic archaea reveals strategies for static and dynamic osmo-response.</title>
        <authorList>
            <person name="Becker E.A."/>
            <person name="Seitzer P.M."/>
            <person name="Tritt A."/>
            <person name="Larsen D."/>
            <person name="Krusor M."/>
            <person name="Yao A.I."/>
            <person name="Wu D."/>
            <person name="Madern D."/>
            <person name="Eisen J.A."/>
            <person name="Darling A.E."/>
            <person name="Facciotti M.T."/>
        </authorList>
    </citation>
    <scope>NUCLEOTIDE SEQUENCE [LARGE SCALE GENOMIC DNA]</scope>
    <source>
        <strain evidence="2 3">GA33</strain>
    </source>
</reference>
<organism evidence="2 3">
    <name type="scientific">Natronorubrum tibetense GA33</name>
    <dbReference type="NCBI Taxonomy" id="1114856"/>
    <lineage>
        <taxon>Archaea</taxon>
        <taxon>Methanobacteriati</taxon>
        <taxon>Methanobacteriota</taxon>
        <taxon>Stenosarchaea group</taxon>
        <taxon>Halobacteria</taxon>
        <taxon>Halobacteriales</taxon>
        <taxon>Natrialbaceae</taxon>
        <taxon>Natronorubrum</taxon>
    </lineage>
</organism>
<accession>L9VS43</accession>
<dbReference type="SUPFAM" id="SSF52540">
    <property type="entry name" value="P-loop containing nucleoside triphosphate hydrolases"/>
    <property type="match status" value="1"/>
</dbReference>
<dbReference type="AlphaFoldDB" id="L9VS43"/>
<dbReference type="EMBL" id="AOHW01000036">
    <property type="protein sequence ID" value="ELY39817.1"/>
    <property type="molecule type" value="Genomic_DNA"/>
</dbReference>
<comment type="caution">
    <text evidence="2">The sequence shown here is derived from an EMBL/GenBank/DDBJ whole genome shotgun (WGS) entry which is preliminary data.</text>
</comment>
<dbReference type="Pfam" id="PF13635">
    <property type="entry name" value="DUF4143"/>
    <property type="match status" value="1"/>
</dbReference>
<dbReference type="STRING" id="1114856.GCA_000383975_03252"/>
<dbReference type="Gene3D" id="3.40.50.300">
    <property type="entry name" value="P-loop containing nucleotide triphosphate hydrolases"/>
    <property type="match status" value="1"/>
</dbReference>